<dbReference type="EMBL" id="JH930656">
    <property type="protein sequence ID" value="EKM48901.1"/>
    <property type="molecule type" value="Genomic_DNA"/>
</dbReference>
<protein>
    <submittedName>
        <fullName evidence="1">Uncharacterized protein</fullName>
    </submittedName>
</protein>
<dbReference type="Proteomes" id="UP000008370">
    <property type="component" value="Unassembled WGS sequence"/>
</dbReference>
<dbReference type="HOGENOM" id="CLU_032928_0_0_1"/>
<dbReference type="InParanoid" id="K5UHD7"/>
<accession>K5UHD7</accession>
<dbReference type="GeneID" id="18919274"/>
<evidence type="ECO:0000313" key="1">
    <source>
        <dbReference type="EMBL" id="EKM48901.1"/>
    </source>
</evidence>
<sequence length="589" mass="66206">MGWRRTRRKLWSRSKNAAYALEQALDILNRAAVYPPVPGLQAGVSCLLAVFGRIQISRANAESIRELTRNMNDLTETVNKYTELNGQSISPQVELAVNEVLSSWDAINDEAVKIESRRKLLRVMDNNKDRGGRRVAGFLRDLSQSIKEFMRLLPRLTDSELFRCCWERLPAELRNYIYGLLQSPGHKTGLSALSLVSHTWSRRFRPRLFAGLKLITEGDGCTLYGIVRSPLSAWLAKHIAVLDFDKIGPRYPLWMVLLRLLPACRDVWHDFGDKPVRVSLSHSAGLKSSLWSITSLTLWGCNFPSFRIVLRILADITYLEKVLLGGVTWSGDGLTTADAASNVCTGAFSHVRSVQMWGCTNNMAVGAWILAATSTRHSFTRRRTAGPAVPAETWAIIDLIQTFLKDNSDLLIAGFNVKEAMADTYRFVGSLFPAYISVWVVKSTPAAGANEAWSVCQIILATSDEITSKSHRYFHSRDWSALASLLPAFPQLQQFQVLCGEEHSEEDFRALSDKVAEAMNNHMHPPVTLQHDRDLPGGRYLQPALFGLTEADVEAGREKVRRRVKEREEREEMYRLLAAHDSDSKSETD</sequence>
<proteinExistence type="predicted"/>
<evidence type="ECO:0000313" key="2">
    <source>
        <dbReference type="Proteomes" id="UP000008370"/>
    </source>
</evidence>
<dbReference type="AlphaFoldDB" id="K5UHD7"/>
<dbReference type="RefSeq" id="XP_007402547.1">
    <property type="nucleotide sequence ID" value="XM_007402485.1"/>
</dbReference>
<gene>
    <name evidence="1" type="ORF">PHACADRAFT_265990</name>
</gene>
<name>K5UHD7_PHACS</name>
<reference evidence="1 2" key="1">
    <citation type="journal article" date="2012" name="BMC Genomics">
        <title>Comparative genomics of the white-rot fungi, Phanerochaete carnosa and P. chrysosporium, to elucidate the genetic basis of the distinct wood types they colonize.</title>
        <authorList>
            <person name="Suzuki H."/>
            <person name="MacDonald J."/>
            <person name="Syed K."/>
            <person name="Salamov A."/>
            <person name="Hori C."/>
            <person name="Aerts A."/>
            <person name="Henrissat B."/>
            <person name="Wiebenga A."/>
            <person name="vanKuyk P.A."/>
            <person name="Barry K."/>
            <person name="Lindquist E."/>
            <person name="LaButti K."/>
            <person name="Lapidus A."/>
            <person name="Lucas S."/>
            <person name="Coutinho P."/>
            <person name="Gong Y."/>
            <person name="Samejima M."/>
            <person name="Mahadevan R."/>
            <person name="Abou-Zaid M."/>
            <person name="de Vries R.P."/>
            <person name="Igarashi K."/>
            <person name="Yadav J.S."/>
            <person name="Grigoriev I.V."/>
            <person name="Master E.R."/>
        </authorList>
    </citation>
    <scope>NUCLEOTIDE SEQUENCE [LARGE SCALE GENOMIC DNA]</scope>
    <source>
        <strain evidence="1 2">HHB-10118-sp</strain>
    </source>
</reference>
<keyword evidence="2" id="KW-1185">Reference proteome</keyword>
<organism evidence="1 2">
    <name type="scientific">Phanerochaete carnosa (strain HHB-10118-sp)</name>
    <name type="common">White-rot fungus</name>
    <name type="synonym">Peniophora carnosa</name>
    <dbReference type="NCBI Taxonomy" id="650164"/>
    <lineage>
        <taxon>Eukaryota</taxon>
        <taxon>Fungi</taxon>
        <taxon>Dikarya</taxon>
        <taxon>Basidiomycota</taxon>
        <taxon>Agaricomycotina</taxon>
        <taxon>Agaricomycetes</taxon>
        <taxon>Polyporales</taxon>
        <taxon>Phanerochaetaceae</taxon>
        <taxon>Phanerochaete</taxon>
    </lineage>
</organism>
<dbReference type="KEGG" id="pco:PHACADRAFT_265990"/>